<organism evidence="6 7">
    <name type="scientific">Ideonella alba</name>
    <dbReference type="NCBI Taxonomy" id="2824118"/>
    <lineage>
        <taxon>Bacteria</taxon>
        <taxon>Pseudomonadati</taxon>
        <taxon>Pseudomonadota</taxon>
        <taxon>Betaproteobacteria</taxon>
        <taxon>Burkholderiales</taxon>
        <taxon>Sphaerotilaceae</taxon>
        <taxon>Ideonella</taxon>
    </lineage>
</organism>
<feature type="domain" description="Rieske" evidence="5">
    <location>
        <begin position="14"/>
        <end position="100"/>
    </location>
</feature>
<dbReference type="InterPro" id="IPR017941">
    <property type="entry name" value="Rieske_2Fe-2S"/>
</dbReference>
<dbReference type="GO" id="GO:0051537">
    <property type="term" value="F:2 iron, 2 sulfur cluster binding"/>
    <property type="evidence" value="ECO:0007669"/>
    <property type="project" value="UniProtKB-KW"/>
</dbReference>
<sequence length="123" mass="13132">MPDATIAAGPLWLCQADELAAIPEGRARGFDPCQTGQDSVFVVRHAGRLHAWRNACPHIDGAPMAWRKDAYTNAAGTHIVCSAHGAQFEPATGRCVQGPCLGQALSAIEMDIRSDGSVWLRAH</sequence>
<evidence type="ECO:0000256" key="1">
    <source>
        <dbReference type="ARBA" id="ARBA00022714"/>
    </source>
</evidence>
<dbReference type="InterPro" id="IPR036922">
    <property type="entry name" value="Rieske_2Fe-2S_sf"/>
</dbReference>
<evidence type="ECO:0000259" key="5">
    <source>
        <dbReference type="PROSITE" id="PS51296"/>
    </source>
</evidence>
<evidence type="ECO:0000313" key="6">
    <source>
        <dbReference type="EMBL" id="MBQ0929511.1"/>
    </source>
</evidence>
<keyword evidence="1" id="KW-0001">2Fe-2S</keyword>
<dbReference type="Pfam" id="PF00355">
    <property type="entry name" value="Rieske"/>
    <property type="match status" value="1"/>
</dbReference>
<dbReference type="Proteomes" id="UP000676246">
    <property type="component" value="Unassembled WGS sequence"/>
</dbReference>
<dbReference type="PANTHER" id="PTHR40261">
    <property type="match status" value="1"/>
</dbReference>
<name>A0A940Y6B9_9BURK</name>
<dbReference type="PANTHER" id="PTHR40261:SF1">
    <property type="entry name" value="RIESKE DOMAIN-CONTAINING PROTEIN"/>
    <property type="match status" value="1"/>
</dbReference>
<keyword evidence="3" id="KW-0408">Iron</keyword>
<protein>
    <submittedName>
        <fullName evidence="6">Rieske (2Fe-2S) protein</fullName>
    </submittedName>
</protein>
<keyword evidence="2" id="KW-0479">Metal-binding</keyword>
<accession>A0A940Y6B9</accession>
<comment type="caution">
    <text evidence="6">The sequence shown here is derived from an EMBL/GenBank/DDBJ whole genome shotgun (WGS) entry which is preliminary data.</text>
</comment>
<evidence type="ECO:0000256" key="4">
    <source>
        <dbReference type="ARBA" id="ARBA00023014"/>
    </source>
</evidence>
<proteinExistence type="predicted"/>
<dbReference type="Gene3D" id="2.102.10.10">
    <property type="entry name" value="Rieske [2Fe-2S] iron-sulphur domain"/>
    <property type="match status" value="1"/>
</dbReference>
<dbReference type="SUPFAM" id="SSF50022">
    <property type="entry name" value="ISP domain"/>
    <property type="match status" value="1"/>
</dbReference>
<dbReference type="RefSeq" id="WP_210851750.1">
    <property type="nucleotide sequence ID" value="NZ_JAGQDD010000001.1"/>
</dbReference>
<dbReference type="CDD" id="cd03467">
    <property type="entry name" value="Rieske"/>
    <property type="match status" value="1"/>
</dbReference>
<evidence type="ECO:0000256" key="2">
    <source>
        <dbReference type="ARBA" id="ARBA00022723"/>
    </source>
</evidence>
<keyword evidence="4" id="KW-0411">Iron-sulfur</keyword>
<evidence type="ECO:0000313" key="7">
    <source>
        <dbReference type="Proteomes" id="UP000676246"/>
    </source>
</evidence>
<dbReference type="EMBL" id="JAGQDD010000001">
    <property type="protein sequence ID" value="MBQ0929511.1"/>
    <property type="molecule type" value="Genomic_DNA"/>
</dbReference>
<dbReference type="PROSITE" id="PS51296">
    <property type="entry name" value="RIESKE"/>
    <property type="match status" value="1"/>
</dbReference>
<dbReference type="AlphaFoldDB" id="A0A940Y6B9"/>
<dbReference type="GO" id="GO:0046872">
    <property type="term" value="F:metal ion binding"/>
    <property type="evidence" value="ECO:0007669"/>
    <property type="project" value="UniProtKB-KW"/>
</dbReference>
<reference evidence="6 7" key="1">
    <citation type="submission" date="2021-04" db="EMBL/GenBank/DDBJ databases">
        <title>The genome sequence of Ideonella sp. 3Y2.</title>
        <authorList>
            <person name="Liu Y."/>
        </authorList>
    </citation>
    <scope>NUCLEOTIDE SEQUENCE [LARGE SCALE GENOMIC DNA]</scope>
    <source>
        <strain evidence="6 7">3Y2</strain>
    </source>
</reference>
<gene>
    <name evidence="6" type="ORF">KAK03_03365</name>
</gene>
<evidence type="ECO:0000256" key="3">
    <source>
        <dbReference type="ARBA" id="ARBA00023004"/>
    </source>
</evidence>
<keyword evidence="7" id="KW-1185">Reference proteome</keyword>